<dbReference type="Gene3D" id="2.60.120.1140">
    <property type="entry name" value="Protein of unknown function DUF192"/>
    <property type="match status" value="1"/>
</dbReference>
<dbReference type="AlphaFoldDB" id="A0A2M6WN44"/>
<reference evidence="2" key="1">
    <citation type="submission" date="2017-09" db="EMBL/GenBank/DDBJ databases">
        <title>Depth-based differentiation of microbial function through sediment-hosted aquifers and enrichment of novel symbionts in the deep terrestrial subsurface.</title>
        <authorList>
            <person name="Probst A.J."/>
            <person name="Ladd B."/>
            <person name="Jarett J.K."/>
            <person name="Geller-Mcgrath D.E."/>
            <person name="Sieber C.M.K."/>
            <person name="Emerson J.B."/>
            <person name="Anantharaman K."/>
            <person name="Thomas B.C."/>
            <person name="Malmstrom R."/>
            <person name="Stieglmeier M."/>
            <person name="Klingl A."/>
            <person name="Woyke T."/>
            <person name="Ryan C.M."/>
            <person name="Banfield J.F."/>
        </authorList>
    </citation>
    <scope>NUCLEOTIDE SEQUENCE [LARGE SCALE GENOMIC DNA]</scope>
</reference>
<sequence length="157" mass="17610">MRLSIPLLISFSLIITGCGFNAPPIVKGVKLPLPNGVKSVCFENGCFEVELAVAPTERALGLMYREKLPKNRGMLFIFPAEGLYDFWMKNTLIPLDIIWLDKDKRVVYANKNTAPCGQELCPTIKPDRQAQFVLEINAGLADRMGLKIGDYLNFFQN</sequence>
<evidence type="ECO:0000313" key="1">
    <source>
        <dbReference type="EMBL" id="PIT94215.1"/>
    </source>
</evidence>
<dbReference type="PANTHER" id="PTHR37953:SF1">
    <property type="entry name" value="UPF0127 PROTEIN MJ1496"/>
    <property type="match status" value="1"/>
</dbReference>
<accession>A0A2M6WN44</accession>
<evidence type="ECO:0000313" key="2">
    <source>
        <dbReference type="Proteomes" id="UP000229335"/>
    </source>
</evidence>
<dbReference type="Pfam" id="PF02643">
    <property type="entry name" value="DUF192"/>
    <property type="match status" value="1"/>
</dbReference>
<evidence type="ECO:0008006" key="3">
    <source>
        <dbReference type="Google" id="ProtNLM"/>
    </source>
</evidence>
<dbReference type="EMBL" id="PFAS01000003">
    <property type="protein sequence ID" value="PIT94215.1"/>
    <property type="molecule type" value="Genomic_DNA"/>
</dbReference>
<organism evidence="1 2">
    <name type="scientific">Candidatus Falkowbacteria bacterium CG10_big_fil_rev_8_21_14_0_10_43_11</name>
    <dbReference type="NCBI Taxonomy" id="1974568"/>
    <lineage>
        <taxon>Bacteria</taxon>
        <taxon>Candidatus Falkowiibacteriota</taxon>
    </lineage>
</organism>
<name>A0A2M6WN44_9BACT</name>
<dbReference type="PANTHER" id="PTHR37953">
    <property type="entry name" value="UPF0127 PROTEIN MJ1496"/>
    <property type="match status" value="1"/>
</dbReference>
<gene>
    <name evidence="1" type="ORF">COU00_00150</name>
</gene>
<dbReference type="PROSITE" id="PS51257">
    <property type="entry name" value="PROKAR_LIPOPROTEIN"/>
    <property type="match status" value="1"/>
</dbReference>
<dbReference type="InterPro" id="IPR003795">
    <property type="entry name" value="DUF192"/>
</dbReference>
<proteinExistence type="predicted"/>
<protein>
    <recommendedName>
        <fullName evidence="3">DUF192 domain-containing protein</fullName>
    </recommendedName>
</protein>
<comment type="caution">
    <text evidence="1">The sequence shown here is derived from an EMBL/GenBank/DDBJ whole genome shotgun (WGS) entry which is preliminary data.</text>
</comment>
<dbReference type="Proteomes" id="UP000229335">
    <property type="component" value="Unassembled WGS sequence"/>
</dbReference>
<dbReference type="InterPro" id="IPR038695">
    <property type="entry name" value="Saro_0823-like_sf"/>
</dbReference>